<name>A0A1G2RJC3_9BACT</name>
<organism evidence="1 2">
    <name type="scientific">Candidatus Wildermuthbacteria bacterium RIFCSPLOWO2_01_FULL_48_16</name>
    <dbReference type="NCBI Taxonomy" id="1802461"/>
    <lineage>
        <taxon>Bacteria</taxon>
        <taxon>Candidatus Wildermuthiibacteriota</taxon>
    </lineage>
</organism>
<dbReference type="EMBL" id="MHUG01000018">
    <property type="protein sequence ID" value="OHA72943.1"/>
    <property type="molecule type" value="Genomic_DNA"/>
</dbReference>
<reference evidence="1 2" key="1">
    <citation type="journal article" date="2016" name="Nat. Commun.">
        <title>Thousands of microbial genomes shed light on interconnected biogeochemical processes in an aquifer system.</title>
        <authorList>
            <person name="Anantharaman K."/>
            <person name="Brown C.T."/>
            <person name="Hug L.A."/>
            <person name="Sharon I."/>
            <person name="Castelle C.J."/>
            <person name="Probst A.J."/>
            <person name="Thomas B.C."/>
            <person name="Singh A."/>
            <person name="Wilkins M.J."/>
            <person name="Karaoz U."/>
            <person name="Brodie E.L."/>
            <person name="Williams K.H."/>
            <person name="Hubbard S.S."/>
            <person name="Banfield J.F."/>
        </authorList>
    </citation>
    <scope>NUCLEOTIDE SEQUENCE [LARGE SCALE GENOMIC DNA]</scope>
</reference>
<comment type="caution">
    <text evidence="1">The sequence shown here is derived from an EMBL/GenBank/DDBJ whole genome shotgun (WGS) entry which is preliminary data.</text>
</comment>
<dbReference type="STRING" id="1802461.A3B24_02680"/>
<dbReference type="AlphaFoldDB" id="A0A1G2RJC3"/>
<gene>
    <name evidence="1" type="ORF">A3B24_02680</name>
</gene>
<dbReference type="Proteomes" id="UP000176917">
    <property type="component" value="Unassembled WGS sequence"/>
</dbReference>
<protein>
    <submittedName>
        <fullName evidence="1">Uncharacterized protein</fullName>
    </submittedName>
</protein>
<evidence type="ECO:0000313" key="2">
    <source>
        <dbReference type="Proteomes" id="UP000176917"/>
    </source>
</evidence>
<sequence length="243" mass="25518">MVLPNSHSFLLIRRTVVEPSLAPETEHVVATALQSADLEQPNVKDRDKRNFLRVAGIAAAAGIIALVSPRKAQALILGSSPTTGVVGVKDSADARINPATEETVSSLATEATVSTLATEATVAPLADLTFDTGSLQVKVTSLPTDPLQVDVVSSELPTAASTETTLETVSFGGVQFALRLATDTGDSNIDYVGEAAVGTLNSEGGWRIKRINSTSGIVIEWANGTEGFDVSHIWNNRESLTYS</sequence>
<evidence type="ECO:0000313" key="1">
    <source>
        <dbReference type="EMBL" id="OHA72943.1"/>
    </source>
</evidence>
<proteinExistence type="predicted"/>
<accession>A0A1G2RJC3</accession>